<keyword evidence="4" id="KW-1185">Reference proteome</keyword>
<evidence type="ECO:0000256" key="1">
    <source>
        <dbReference type="ARBA" id="ARBA00009108"/>
    </source>
</evidence>
<dbReference type="RefSeq" id="WP_091726350.1">
    <property type="nucleotide sequence ID" value="NZ_FNQE01000002.1"/>
</dbReference>
<evidence type="ECO:0000313" key="4">
    <source>
        <dbReference type="Proteomes" id="UP000198625"/>
    </source>
</evidence>
<proteinExistence type="inferred from homology"/>
<protein>
    <submittedName>
        <fullName evidence="3">Uncharacterized conserved protein YlxW, UPF0749 family</fullName>
    </submittedName>
</protein>
<sequence>MKDIKSKFSMFLVCLILGVILSIQFNTTQNVTDGANPITKSKALSVEIERLSIQKEELLKTLNDIESDIKGFEDEVAEKDNYLKSLYTELEKYNILVGYKDTQGPGLQIEIGEPEVEVTFDDGTNIIAANYDALLQIISGLNAANAEAISINDIRYTSYSTIEEENNSLIFDDHVINTPVIIRAIGDPKELEANLTIRGGIIDYVKRNLFLKINIVKKEDIVIPGLHKKIEPKYIRPVESLNSQL</sequence>
<dbReference type="Pfam" id="PF05949">
    <property type="entry name" value="DUF881"/>
    <property type="match status" value="1"/>
</dbReference>
<feature type="coiled-coil region" evidence="2">
    <location>
        <begin position="41"/>
        <end position="75"/>
    </location>
</feature>
<gene>
    <name evidence="3" type="ORF">SAMN05660462_00361</name>
</gene>
<evidence type="ECO:0000313" key="3">
    <source>
        <dbReference type="EMBL" id="SDY56834.1"/>
    </source>
</evidence>
<name>A0A1H3KYV9_9FIRM</name>
<reference evidence="3 4" key="1">
    <citation type="submission" date="2016-10" db="EMBL/GenBank/DDBJ databases">
        <authorList>
            <person name="de Groot N.N."/>
        </authorList>
    </citation>
    <scope>NUCLEOTIDE SEQUENCE [LARGE SCALE GENOMIC DNA]</scope>
    <source>
        <strain evidence="3 4">DSM 21650</strain>
    </source>
</reference>
<keyword evidence="2" id="KW-0175">Coiled coil</keyword>
<dbReference type="AlphaFoldDB" id="A0A1H3KYV9"/>
<dbReference type="PANTHER" id="PTHR37313:SF2">
    <property type="entry name" value="UPF0749 PROTEIN YLXX"/>
    <property type="match status" value="1"/>
</dbReference>
<dbReference type="InterPro" id="IPR010273">
    <property type="entry name" value="DUF881"/>
</dbReference>
<dbReference type="STRING" id="415015.SAMN05660462_00361"/>
<dbReference type="Proteomes" id="UP000198625">
    <property type="component" value="Unassembled WGS sequence"/>
</dbReference>
<evidence type="ECO:0000256" key="2">
    <source>
        <dbReference type="SAM" id="Coils"/>
    </source>
</evidence>
<organism evidence="3 4">
    <name type="scientific">Proteiniborus ethanoligenes</name>
    <dbReference type="NCBI Taxonomy" id="415015"/>
    <lineage>
        <taxon>Bacteria</taxon>
        <taxon>Bacillati</taxon>
        <taxon>Bacillota</taxon>
        <taxon>Clostridia</taxon>
        <taxon>Eubacteriales</taxon>
        <taxon>Proteiniborus</taxon>
    </lineage>
</organism>
<dbReference type="Gene3D" id="3.30.70.1880">
    <property type="entry name" value="Protein of unknown function DUF881"/>
    <property type="match status" value="1"/>
</dbReference>
<dbReference type="OrthoDB" id="9776196at2"/>
<comment type="similarity">
    <text evidence="1">Belongs to the UPF0749 family.</text>
</comment>
<dbReference type="EMBL" id="FNQE01000002">
    <property type="protein sequence ID" value="SDY56834.1"/>
    <property type="molecule type" value="Genomic_DNA"/>
</dbReference>
<accession>A0A1H3KYV9</accession>
<dbReference type="PANTHER" id="PTHR37313">
    <property type="entry name" value="UPF0749 PROTEIN RV1825"/>
    <property type="match status" value="1"/>
</dbReference>